<dbReference type="SUPFAM" id="SSF52266">
    <property type="entry name" value="SGNH hydrolase"/>
    <property type="match status" value="1"/>
</dbReference>
<evidence type="ECO:0000313" key="2">
    <source>
        <dbReference type="EMBL" id="WQD38203.1"/>
    </source>
</evidence>
<dbReference type="InterPro" id="IPR051532">
    <property type="entry name" value="Ester_Hydrolysis_Enzymes"/>
</dbReference>
<dbReference type="EMBL" id="CP139960">
    <property type="protein sequence ID" value="WQD38203.1"/>
    <property type="molecule type" value="Genomic_DNA"/>
</dbReference>
<sequence>MKSSRRQFLEKGMGCVGGLVLGAALPGHATGSLVVRREAAGNPLRVINAGVGGNNTIDLLNRIDKDCLAHRPALTILMAGTNDMNSVKHVPLAAYEKNLSEIADRIAAAGSHLLMMTILPAYEPYLLTRHPASFYEPEGVTGRRRQVNTVIRKVAGQHKAVLLDMEQRFMAIGKIGTGRDSLIRNEQNGNVTDGIHPTANGYRFIALAVYDCILYNQLPTSSIVCFGDSITRGDGSNHKDSYPGYLNQLLTTA</sequence>
<dbReference type="EC" id="3.1.-.-" evidence="2"/>
<keyword evidence="3" id="KW-1185">Reference proteome</keyword>
<feature type="domain" description="SGNH hydrolase-type esterase" evidence="1">
    <location>
        <begin position="27"/>
        <end position="203"/>
    </location>
</feature>
<dbReference type="Pfam" id="PF13472">
    <property type="entry name" value="Lipase_GDSL_2"/>
    <property type="match status" value="1"/>
</dbReference>
<reference evidence="2 3" key="1">
    <citation type="submission" date="2023-12" db="EMBL/GenBank/DDBJ databases">
        <title>Genome sequencing and assembly of bacterial species from a model synthetic community.</title>
        <authorList>
            <person name="Hogle S.L."/>
        </authorList>
    </citation>
    <scope>NUCLEOTIDE SEQUENCE [LARGE SCALE GENOMIC DNA]</scope>
    <source>
        <strain evidence="2 3">HAMBI_3031</strain>
    </source>
</reference>
<evidence type="ECO:0000259" key="1">
    <source>
        <dbReference type="Pfam" id="PF13472"/>
    </source>
</evidence>
<name>A0ABZ0W6I2_9BACT</name>
<evidence type="ECO:0000313" key="3">
    <source>
        <dbReference type="Proteomes" id="UP001325680"/>
    </source>
</evidence>
<protein>
    <submittedName>
        <fullName evidence="2">SGNH/GDSL hydrolase family protein</fullName>
        <ecNumber evidence="2">3.1.-.-</ecNumber>
    </submittedName>
</protein>
<dbReference type="InterPro" id="IPR013830">
    <property type="entry name" value="SGNH_hydro"/>
</dbReference>
<organism evidence="2 3">
    <name type="scientific">Niabella yanshanensis</name>
    <dbReference type="NCBI Taxonomy" id="577386"/>
    <lineage>
        <taxon>Bacteria</taxon>
        <taxon>Pseudomonadati</taxon>
        <taxon>Bacteroidota</taxon>
        <taxon>Chitinophagia</taxon>
        <taxon>Chitinophagales</taxon>
        <taxon>Chitinophagaceae</taxon>
        <taxon>Niabella</taxon>
    </lineage>
</organism>
<dbReference type="PANTHER" id="PTHR30383:SF5">
    <property type="entry name" value="SGNH HYDROLASE-TYPE ESTERASE DOMAIN-CONTAINING PROTEIN"/>
    <property type="match status" value="1"/>
</dbReference>
<dbReference type="PROSITE" id="PS51318">
    <property type="entry name" value="TAT"/>
    <property type="match status" value="1"/>
</dbReference>
<dbReference type="PANTHER" id="PTHR30383">
    <property type="entry name" value="THIOESTERASE 1/PROTEASE 1/LYSOPHOSPHOLIPASE L1"/>
    <property type="match status" value="1"/>
</dbReference>
<dbReference type="InterPro" id="IPR036514">
    <property type="entry name" value="SGNH_hydro_sf"/>
</dbReference>
<keyword evidence="2" id="KW-0378">Hydrolase</keyword>
<dbReference type="RefSeq" id="WP_114790941.1">
    <property type="nucleotide sequence ID" value="NZ_CP139960.1"/>
</dbReference>
<gene>
    <name evidence="2" type="ORF">U0035_21265</name>
</gene>
<dbReference type="InterPro" id="IPR006311">
    <property type="entry name" value="TAT_signal"/>
</dbReference>
<dbReference type="Gene3D" id="3.40.50.1110">
    <property type="entry name" value="SGNH hydrolase"/>
    <property type="match status" value="1"/>
</dbReference>
<dbReference type="Proteomes" id="UP001325680">
    <property type="component" value="Chromosome"/>
</dbReference>
<dbReference type="GO" id="GO:0016787">
    <property type="term" value="F:hydrolase activity"/>
    <property type="evidence" value="ECO:0007669"/>
    <property type="project" value="UniProtKB-KW"/>
</dbReference>
<accession>A0ABZ0W6I2</accession>
<proteinExistence type="predicted"/>